<dbReference type="InterPro" id="IPR029058">
    <property type="entry name" value="AB_hydrolase_fold"/>
</dbReference>
<comment type="similarity">
    <text evidence="1">Belongs to the AB hydrolase superfamily.</text>
</comment>
<dbReference type="AlphaFoldDB" id="A0A8H7RHA7"/>
<dbReference type="InterPro" id="IPR000073">
    <property type="entry name" value="AB_hydrolase_1"/>
</dbReference>
<dbReference type="GO" id="GO:0005739">
    <property type="term" value="C:mitochondrion"/>
    <property type="evidence" value="ECO:0007669"/>
    <property type="project" value="TreeGrafter"/>
</dbReference>
<protein>
    <recommendedName>
        <fullName evidence="3">AB hydrolase-1 domain-containing protein</fullName>
    </recommendedName>
</protein>
<dbReference type="InterPro" id="IPR000639">
    <property type="entry name" value="Epox_hydrolase-like"/>
</dbReference>
<dbReference type="Gene3D" id="3.40.50.1820">
    <property type="entry name" value="alpha/beta hydrolase"/>
    <property type="match status" value="1"/>
</dbReference>
<evidence type="ECO:0000256" key="1">
    <source>
        <dbReference type="ARBA" id="ARBA00008645"/>
    </source>
</evidence>
<dbReference type="Proteomes" id="UP000603453">
    <property type="component" value="Unassembled WGS sequence"/>
</dbReference>
<gene>
    <name evidence="4" type="ORF">INT47_003252</name>
</gene>
<dbReference type="Pfam" id="PF00561">
    <property type="entry name" value="Abhydrolase_1"/>
    <property type="match status" value="1"/>
</dbReference>
<dbReference type="EMBL" id="JAEPRD010000012">
    <property type="protein sequence ID" value="KAG2210267.1"/>
    <property type="molecule type" value="Genomic_DNA"/>
</dbReference>
<keyword evidence="2" id="KW-0378">Hydrolase</keyword>
<reference evidence="4" key="1">
    <citation type="submission" date="2020-12" db="EMBL/GenBank/DDBJ databases">
        <title>Metabolic potential, ecology and presence of endohyphal bacteria is reflected in genomic diversity of Mucoromycotina.</title>
        <authorList>
            <person name="Muszewska A."/>
            <person name="Okrasinska A."/>
            <person name="Steczkiewicz K."/>
            <person name="Drgas O."/>
            <person name="Orlowska M."/>
            <person name="Perlinska-Lenart U."/>
            <person name="Aleksandrzak-Piekarczyk T."/>
            <person name="Szatraj K."/>
            <person name="Zielenkiewicz U."/>
            <person name="Pilsyk S."/>
            <person name="Malc E."/>
            <person name="Mieczkowski P."/>
            <person name="Kruszewska J.S."/>
            <person name="Biernat P."/>
            <person name="Pawlowska J."/>
        </authorList>
    </citation>
    <scope>NUCLEOTIDE SEQUENCE</scope>
    <source>
        <strain evidence="4">WA0000017839</strain>
    </source>
</reference>
<dbReference type="FunFam" id="3.40.50.1820:FF:000039">
    <property type="entry name" value="Esterase ybfF"/>
    <property type="match status" value="1"/>
</dbReference>
<dbReference type="PANTHER" id="PTHR46118">
    <property type="entry name" value="PROTEIN ABHD11"/>
    <property type="match status" value="1"/>
</dbReference>
<evidence type="ECO:0000313" key="4">
    <source>
        <dbReference type="EMBL" id="KAG2210267.1"/>
    </source>
</evidence>
<evidence type="ECO:0000313" key="5">
    <source>
        <dbReference type="Proteomes" id="UP000603453"/>
    </source>
</evidence>
<dbReference type="PANTHER" id="PTHR46118:SF4">
    <property type="entry name" value="PROTEIN ABHD11"/>
    <property type="match status" value="1"/>
</dbReference>
<name>A0A8H7RHA7_9FUNG</name>
<keyword evidence="5" id="KW-1185">Reference proteome</keyword>
<evidence type="ECO:0000259" key="3">
    <source>
        <dbReference type="Pfam" id="PF00561"/>
    </source>
</evidence>
<sequence>MLNTRLFLKTSRACQRLYSTVPLAFDKYSIKPSTEPPVLICHGLFGSKQNWSSLAKAMSNRLSRDVYTIDLRNHGDSPQSNIHTYEAMTHDLVEFLSQHNLKDPILLGHSMGGKAVMAAALSNPDLVSKLVVVDMPPVAMHLSKNFATYVDAMRAIEEANPTKQSEADKILSQFESNVGVRMFLLTNLKRNAQGELRFRVPYETLGTSLANIGGFLDHSTVEPFGKPTLFIAGGNSPYRKPFQDQKKEIDALFPNSELQVVDGAGHWVHAEKPDIVLNLITSFVNKQ</sequence>
<feature type="domain" description="AB hydrolase-1" evidence="3">
    <location>
        <begin position="36"/>
        <end position="273"/>
    </location>
</feature>
<comment type="caution">
    <text evidence="4">The sequence shown here is derived from an EMBL/GenBank/DDBJ whole genome shotgun (WGS) entry which is preliminary data.</text>
</comment>
<accession>A0A8H7RHA7</accession>
<dbReference type="SUPFAM" id="SSF53474">
    <property type="entry name" value="alpha/beta-Hydrolases"/>
    <property type="match status" value="1"/>
</dbReference>
<dbReference type="GO" id="GO:0052689">
    <property type="term" value="F:carboxylic ester hydrolase activity"/>
    <property type="evidence" value="ECO:0007669"/>
    <property type="project" value="TreeGrafter"/>
</dbReference>
<proteinExistence type="inferred from homology"/>
<dbReference type="OrthoDB" id="8119704at2759"/>
<evidence type="ECO:0000256" key="2">
    <source>
        <dbReference type="ARBA" id="ARBA00022801"/>
    </source>
</evidence>
<organism evidence="4 5">
    <name type="scientific">Mucor saturninus</name>
    <dbReference type="NCBI Taxonomy" id="64648"/>
    <lineage>
        <taxon>Eukaryota</taxon>
        <taxon>Fungi</taxon>
        <taxon>Fungi incertae sedis</taxon>
        <taxon>Mucoromycota</taxon>
        <taxon>Mucoromycotina</taxon>
        <taxon>Mucoromycetes</taxon>
        <taxon>Mucorales</taxon>
        <taxon>Mucorineae</taxon>
        <taxon>Mucoraceae</taxon>
        <taxon>Mucor</taxon>
    </lineage>
</organism>
<dbReference type="PRINTS" id="PR00412">
    <property type="entry name" value="EPOXHYDRLASE"/>
</dbReference>